<feature type="non-terminal residue" evidence="2">
    <location>
        <position position="1"/>
    </location>
</feature>
<dbReference type="PROSITE" id="PS50879">
    <property type="entry name" value="RNASE_H_1"/>
    <property type="match status" value="1"/>
</dbReference>
<feature type="domain" description="RNase H type-1" evidence="1">
    <location>
        <begin position="1"/>
        <end position="38"/>
    </location>
</feature>
<evidence type="ECO:0000313" key="3">
    <source>
        <dbReference type="Proteomes" id="UP000789901"/>
    </source>
</evidence>
<dbReference type="InterPro" id="IPR036397">
    <property type="entry name" value="RNaseH_sf"/>
</dbReference>
<accession>A0ABN7WWM2</accession>
<proteinExistence type="predicted"/>
<name>A0ABN7WWM2_GIGMA</name>
<keyword evidence="3" id="KW-1185">Reference proteome</keyword>
<gene>
    <name evidence="2" type="ORF">GMARGA_LOCUS35460</name>
</gene>
<comment type="caution">
    <text evidence="2">The sequence shown here is derived from an EMBL/GenBank/DDBJ whole genome shotgun (WGS) entry which is preliminary data.</text>
</comment>
<sequence>IIELMSIKDLEIELNKIKGHSKNKKNNMIDSIAKKGALDNNISIVNFQKVPSLRVLIL</sequence>
<dbReference type="Proteomes" id="UP000789901">
    <property type="component" value="Unassembled WGS sequence"/>
</dbReference>
<reference evidence="2 3" key="1">
    <citation type="submission" date="2021-06" db="EMBL/GenBank/DDBJ databases">
        <authorList>
            <person name="Kallberg Y."/>
            <person name="Tangrot J."/>
            <person name="Rosling A."/>
        </authorList>
    </citation>
    <scope>NUCLEOTIDE SEQUENCE [LARGE SCALE GENOMIC DNA]</scope>
    <source>
        <strain evidence="2 3">120-4 pot B 10/14</strain>
    </source>
</reference>
<evidence type="ECO:0000259" key="1">
    <source>
        <dbReference type="PROSITE" id="PS50879"/>
    </source>
</evidence>
<dbReference type="EMBL" id="CAJVQB010066030">
    <property type="protein sequence ID" value="CAG8841496.1"/>
    <property type="molecule type" value="Genomic_DNA"/>
</dbReference>
<evidence type="ECO:0000313" key="2">
    <source>
        <dbReference type="EMBL" id="CAG8841496.1"/>
    </source>
</evidence>
<dbReference type="InterPro" id="IPR002156">
    <property type="entry name" value="RNaseH_domain"/>
</dbReference>
<protein>
    <submittedName>
        <fullName evidence="2">35686_t:CDS:1</fullName>
    </submittedName>
</protein>
<organism evidence="2 3">
    <name type="scientific">Gigaspora margarita</name>
    <dbReference type="NCBI Taxonomy" id="4874"/>
    <lineage>
        <taxon>Eukaryota</taxon>
        <taxon>Fungi</taxon>
        <taxon>Fungi incertae sedis</taxon>
        <taxon>Mucoromycota</taxon>
        <taxon>Glomeromycotina</taxon>
        <taxon>Glomeromycetes</taxon>
        <taxon>Diversisporales</taxon>
        <taxon>Gigasporaceae</taxon>
        <taxon>Gigaspora</taxon>
    </lineage>
</organism>
<dbReference type="Gene3D" id="3.30.420.10">
    <property type="entry name" value="Ribonuclease H-like superfamily/Ribonuclease H"/>
    <property type="match status" value="1"/>
</dbReference>